<dbReference type="Gene3D" id="3.30.70.1320">
    <property type="entry name" value="Multidrug efflux transporter AcrB pore domain like"/>
    <property type="match status" value="1"/>
</dbReference>
<dbReference type="PANTHER" id="PTHR32063:SF16">
    <property type="entry name" value="CATION EFFLUX SYSTEM (ACRB_ACRD_ACRF FAMILY)"/>
    <property type="match status" value="1"/>
</dbReference>
<dbReference type="Gene3D" id="3.30.70.1440">
    <property type="entry name" value="Multidrug efflux transporter AcrB pore domain"/>
    <property type="match status" value="1"/>
</dbReference>
<dbReference type="Proteomes" id="UP000006362">
    <property type="component" value="Chromosome"/>
</dbReference>
<dbReference type="SUPFAM" id="SSF82693">
    <property type="entry name" value="Multidrug efflux transporter AcrB pore domain, PN1, PN2, PC1 and PC2 subdomains"/>
    <property type="match status" value="3"/>
</dbReference>
<name>E8T6D6_THEA1</name>
<evidence type="ECO:0000313" key="3">
    <source>
        <dbReference type="Proteomes" id="UP000006362"/>
    </source>
</evidence>
<dbReference type="KEGG" id="tam:Theam_0753"/>
<dbReference type="SUPFAM" id="SSF82866">
    <property type="entry name" value="Multidrug efflux transporter AcrB transmembrane domain"/>
    <property type="match status" value="2"/>
</dbReference>
<keyword evidence="3" id="KW-1185">Reference proteome</keyword>
<dbReference type="eggNOG" id="COG0841">
    <property type="taxonomic scope" value="Bacteria"/>
</dbReference>
<dbReference type="Gene3D" id="3.30.2090.10">
    <property type="entry name" value="Multidrug efflux transporter AcrB TolC docking domain, DN and DC subdomains"/>
    <property type="match status" value="2"/>
</dbReference>
<feature type="transmembrane region" description="Helical" evidence="1">
    <location>
        <begin position="494"/>
        <end position="517"/>
    </location>
</feature>
<dbReference type="GO" id="GO:0005886">
    <property type="term" value="C:plasma membrane"/>
    <property type="evidence" value="ECO:0007669"/>
    <property type="project" value="TreeGrafter"/>
</dbReference>
<reference evidence="2" key="1">
    <citation type="submission" date="2011-01" db="EMBL/GenBank/DDBJ databases">
        <title>Complete sequence of chromosome of Thermovibrio ammonificans HB-1.</title>
        <authorList>
            <consortium name="US DOE Joint Genome Institute"/>
            <person name="Lucas S."/>
            <person name="Copeland A."/>
            <person name="Lapidus A."/>
            <person name="Cheng J.-F."/>
            <person name="Goodwin L."/>
            <person name="Pitluck S."/>
            <person name="Davenport K."/>
            <person name="Detter J.C."/>
            <person name="Han C."/>
            <person name="Tapia R."/>
            <person name="Land M."/>
            <person name="Hauser L."/>
            <person name="Kyrpides N."/>
            <person name="Ivanova N."/>
            <person name="Ovchinnikova G."/>
            <person name="Vetriani C."/>
            <person name="Woyke T."/>
        </authorList>
    </citation>
    <scope>NUCLEOTIDE SEQUENCE [LARGE SCALE GENOMIC DNA]</scope>
    <source>
        <strain evidence="2">HB-1</strain>
    </source>
</reference>
<feature type="transmembrane region" description="Helical" evidence="1">
    <location>
        <begin position="922"/>
        <end position="941"/>
    </location>
</feature>
<feature type="transmembrane region" description="Helical" evidence="1">
    <location>
        <begin position="454"/>
        <end position="474"/>
    </location>
</feature>
<dbReference type="STRING" id="648996.Theam_0753"/>
<feature type="transmembrane region" description="Helical" evidence="1">
    <location>
        <begin position="557"/>
        <end position="575"/>
    </location>
</feature>
<organism evidence="2 3">
    <name type="scientific">Thermovibrio ammonificans (strain DSM 15698 / JCM 12110 / HB-1)</name>
    <dbReference type="NCBI Taxonomy" id="648996"/>
    <lineage>
        <taxon>Bacteria</taxon>
        <taxon>Pseudomonadati</taxon>
        <taxon>Aquificota</taxon>
        <taxon>Aquificia</taxon>
        <taxon>Desulfurobacteriales</taxon>
        <taxon>Desulfurobacteriaceae</taxon>
        <taxon>Thermovibrio</taxon>
    </lineage>
</organism>
<keyword evidence="1" id="KW-0812">Transmembrane</keyword>
<dbReference type="EMBL" id="CP002444">
    <property type="protein sequence ID" value="ADU96720.1"/>
    <property type="molecule type" value="Genomic_DNA"/>
</dbReference>
<keyword evidence="1" id="KW-0472">Membrane</keyword>
<dbReference type="OrthoDB" id="9757876at2"/>
<dbReference type="AlphaFoldDB" id="E8T6D6"/>
<gene>
    <name evidence="2" type="ordered locus">Theam_0753</name>
</gene>
<dbReference type="PRINTS" id="PR00702">
    <property type="entry name" value="ACRIFLAVINRP"/>
</dbReference>
<evidence type="ECO:0000313" key="2">
    <source>
        <dbReference type="EMBL" id="ADU96720.1"/>
    </source>
</evidence>
<feature type="transmembrane region" description="Helical" evidence="1">
    <location>
        <begin position="980"/>
        <end position="1005"/>
    </location>
</feature>
<dbReference type="Gene3D" id="3.30.70.1430">
    <property type="entry name" value="Multidrug efflux transporter AcrB pore domain"/>
    <property type="match status" value="2"/>
</dbReference>
<dbReference type="InterPro" id="IPR001036">
    <property type="entry name" value="Acrflvin-R"/>
</dbReference>
<dbReference type="SUPFAM" id="SSF82714">
    <property type="entry name" value="Multidrug efflux transporter AcrB TolC docking domain, DN and DC subdomains"/>
    <property type="match status" value="2"/>
</dbReference>
<feature type="transmembrane region" description="Helical" evidence="1">
    <location>
        <begin position="1026"/>
        <end position="1045"/>
    </location>
</feature>
<feature type="transmembrane region" description="Helical" evidence="1">
    <location>
        <begin position="1051"/>
        <end position="1078"/>
    </location>
</feature>
<dbReference type="HOGENOM" id="CLU_002755_1_2_0"/>
<dbReference type="RefSeq" id="WP_013537506.1">
    <property type="nucleotide sequence ID" value="NC_014926.1"/>
</dbReference>
<feature type="transmembrane region" description="Helical" evidence="1">
    <location>
        <begin position="413"/>
        <end position="433"/>
    </location>
</feature>
<dbReference type="Gene3D" id="1.20.1640.10">
    <property type="entry name" value="Multidrug efflux transporter AcrB transmembrane domain"/>
    <property type="match status" value="2"/>
</dbReference>
<keyword evidence="1" id="KW-1133">Transmembrane helix</keyword>
<protein>
    <submittedName>
        <fullName evidence="2">Acriflavin resistance protein</fullName>
    </submittedName>
</protein>
<dbReference type="Pfam" id="PF00873">
    <property type="entry name" value="ACR_tran"/>
    <property type="match status" value="1"/>
</dbReference>
<dbReference type="InterPro" id="IPR027463">
    <property type="entry name" value="AcrB_DN_DC_subdom"/>
</dbReference>
<dbReference type="PANTHER" id="PTHR32063">
    <property type="match status" value="1"/>
</dbReference>
<feature type="transmembrane region" description="Helical" evidence="1">
    <location>
        <begin position="948"/>
        <end position="968"/>
    </location>
</feature>
<proteinExistence type="predicted"/>
<accession>E8T6D6</accession>
<sequence>MKNFNLGIAGNIAKRFITSKLTPLFLLASLLIGVAAVIFTPKEEDPQIVVPMVDIFIPYPGASAKEVERKVATPFERLIWEIKGMDYVYSISKPGMALIIARFKVGEDMEDSLVKLYNKVMSNMDKLPPGALKPLIKPKDIDDVPIVTLTLWSDKRTPYELHKYAEELLEQLKQVPNTSKSWIIGGDTRHFKVIIDRDKLKNYHLSLLQVVQAIRSANAKLPAGKITENNTEFPVEAGQFIKTINDLRNIVVAVYKGKPVYLKDVATVVDGPRDPDHYVFIGFGPHSEDKGVSKEFIKEHGNQFPAVTIAIAKKKGTNAVTVAQAILDKVNDVKAHMLPPDVHVTVTRNYGKTAEDKFKELMFHLGVAIAAVVVFIGLTLGMREALIVSIAIPTTLALTLFVDLLTGYTLNRVTLFALIFTLGLLVDDAIVVVENIHRHLKLKQMPPLQAAIYAVAEVGNPTILATFTVIAALLPMAFVRGLMGPYMRPIPVNASIAMFFSLIVAFVISPWAAYYLLGKREEKKSGEEEKFVLEETRTYRIYNKIIRPLLDSALKRWLFLAFVGLLMVGSVMMFYTKSVVVKLLPFDNKSEFQVVIDMPEGTSLEETARVTKAIANYIQTIPEVTDFESYIGTASPFDFNGLVRHYYLRKGGNVADIRINLVDKHKRKRQSHEIAKEERPKIQAVAKAVDPRANVKIVEVPPGPPVLATLVAEIYGKDDKVRRRIAKEVEEIFKKTPGVVDVDTLVDADHYKYEVVINRRKARESGVTEAQISKTISIALKGAAVSVAHTTYDMEPVAIWVRLPRAQRDDIRKVLDLTVMNKQGKLIPLRELVTIKKVLADKTIYHKNLHPVSYVIANVAGKYEAPIYPILEINKYLSEHPLPDGYKLQYSFLPPSMPKDDFKPMMKWDGEWQITYETFRDMGAAFIVALILIYLLIVGQFQSFIIPMIIMAPIPLTMIGIIPGHWIMSKILGKTAYFTATSMIGFIALAGIVVRNSIILVDFILMRKKEGAPLKDSIIEAGAVRFRPIVLTAAAAIVGAAVILLDPIFQGLAISLLFGVFASTTLTLVVIPVLYYMLEKRNWKNG</sequence>
<feature type="transmembrane region" description="Helical" evidence="1">
    <location>
        <begin position="385"/>
        <end position="407"/>
    </location>
</feature>
<dbReference type="GO" id="GO:0042910">
    <property type="term" value="F:xenobiotic transmembrane transporter activity"/>
    <property type="evidence" value="ECO:0007669"/>
    <property type="project" value="TreeGrafter"/>
</dbReference>
<feature type="transmembrane region" description="Helical" evidence="1">
    <location>
        <begin position="361"/>
        <end position="378"/>
    </location>
</feature>
<evidence type="ECO:0000256" key="1">
    <source>
        <dbReference type="SAM" id="Phobius"/>
    </source>
</evidence>